<dbReference type="EMBL" id="MU251763">
    <property type="protein sequence ID" value="KAG9229487.1"/>
    <property type="molecule type" value="Genomic_DNA"/>
</dbReference>
<dbReference type="InterPro" id="IPR032466">
    <property type="entry name" value="Metal_Hydrolase"/>
</dbReference>
<dbReference type="InterPro" id="IPR008257">
    <property type="entry name" value="Pept_M19"/>
</dbReference>
<sequence>MASSTEQDPLLVKGTSSAASSCNRASDPPFSQQATSKHEKDLVLLNALLDDNRPRRRIVSNTLSIIWGLCFVFSLVFTLMPQKTYDDILTCFRPLPVPQTVEQRVNRILADTPLIDGHNDLAILIRFLYNNRIYDDKFTKPFEDGGMYAHVDLPRLKEGKNGGAFWSAFVPCPSNNSDFTDSNYADSVAFTLSQIDLLTRLQEAYPSRFSSPPNSTTALKAFKSGQLISPLAIEGLHQIGNSISNLRLFHSLGVRYATLTHNCHNIYADAALLEVPGGHEVEVAKPKWGGVSQAGRKLIHEMNRIGMMVDLAHVSQDTMRDVLGGSSDWEGSLAPPIYSHSSAYAICPHPRNVPDDILQLVKMKNSIVMVNFSPDFVSCIPNRSNPSGLPDFYPQNSTLAHVVKHIRHIGDLIGYDHVGLGSDFDGIPTTPEGLDDVSKFPELVAEMLRQGINDKDAAKIVGRNILRVWSDVDKVAQKMQASGEKPLEDKLPSLKFLPAFA</sequence>
<dbReference type="GO" id="GO:0006508">
    <property type="term" value="P:proteolysis"/>
    <property type="evidence" value="ECO:0007669"/>
    <property type="project" value="UniProtKB-KW"/>
</dbReference>
<dbReference type="GO" id="GO:0046872">
    <property type="term" value="F:metal ion binding"/>
    <property type="evidence" value="ECO:0007669"/>
    <property type="project" value="UniProtKB-UniRule"/>
</dbReference>
<keyword evidence="2" id="KW-0378">Hydrolase</keyword>
<dbReference type="SUPFAM" id="SSF51556">
    <property type="entry name" value="Metallo-dependent hydrolases"/>
    <property type="match status" value="1"/>
</dbReference>
<evidence type="ECO:0000256" key="2">
    <source>
        <dbReference type="RuleBase" id="RU341113"/>
    </source>
</evidence>
<dbReference type="EC" id="3.4.13.19" evidence="2"/>
<keyword evidence="2" id="KW-0645">Protease</keyword>
<keyword evidence="4" id="KW-1133">Transmembrane helix</keyword>
<dbReference type="OrthoDB" id="445695at2759"/>
<keyword evidence="1 2" id="KW-0224">Dipeptidase</keyword>
<comment type="similarity">
    <text evidence="2">Belongs to the metallo-dependent hydrolases superfamily. Peptidase M19 family.</text>
</comment>
<feature type="transmembrane region" description="Helical" evidence="4">
    <location>
        <begin position="58"/>
        <end position="80"/>
    </location>
</feature>
<dbReference type="AlphaFoldDB" id="A0A9P7YA81"/>
<evidence type="ECO:0000313" key="5">
    <source>
        <dbReference type="EMBL" id="KAG9229487.1"/>
    </source>
</evidence>
<gene>
    <name evidence="5" type="ORF">BJ875DRAFT_194145</name>
</gene>
<comment type="cofactor">
    <cofactor evidence="2">
        <name>Zn(2+)</name>
        <dbReference type="ChEBI" id="CHEBI:29105"/>
    </cofactor>
</comment>
<dbReference type="PANTHER" id="PTHR10443">
    <property type="entry name" value="MICROSOMAL DIPEPTIDASE"/>
    <property type="match status" value="1"/>
</dbReference>
<dbReference type="PANTHER" id="PTHR10443:SF12">
    <property type="entry name" value="DIPEPTIDASE"/>
    <property type="match status" value="1"/>
</dbReference>
<dbReference type="Pfam" id="PF01244">
    <property type="entry name" value="Peptidase_M19"/>
    <property type="match status" value="1"/>
</dbReference>
<protein>
    <recommendedName>
        <fullName evidence="2">Dipeptidase</fullName>
        <ecNumber evidence="2">3.4.13.19</ecNumber>
    </recommendedName>
</protein>
<organism evidence="5 6">
    <name type="scientific">Amylocarpus encephaloides</name>
    <dbReference type="NCBI Taxonomy" id="45428"/>
    <lineage>
        <taxon>Eukaryota</taxon>
        <taxon>Fungi</taxon>
        <taxon>Dikarya</taxon>
        <taxon>Ascomycota</taxon>
        <taxon>Pezizomycotina</taxon>
        <taxon>Leotiomycetes</taxon>
        <taxon>Helotiales</taxon>
        <taxon>Helotiales incertae sedis</taxon>
        <taxon>Amylocarpus</taxon>
    </lineage>
</organism>
<keyword evidence="6" id="KW-1185">Reference proteome</keyword>
<comment type="catalytic activity">
    <reaction evidence="2">
        <text>an L-aminoacyl-L-amino acid + H2O = 2 an L-alpha-amino acid</text>
        <dbReference type="Rhea" id="RHEA:48940"/>
        <dbReference type="ChEBI" id="CHEBI:15377"/>
        <dbReference type="ChEBI" id="CHEBI:59869"/>
        <dbReference type="ChEBI" id="CHEBI:77460"/>
        <dbReference type="EC" id="3.4.13.19"/>
    </reaction>
</comment>
<evidence type="ECO:0000256" key="4">
    <source>
        <dbReference type="SAM" id="Phobius"/>
    </source>
</evidence>
<name>A0A9P7YA81_9HELO</name>
<keyword evidence="2" id="KW-0482">Metalloprotease</keyword>
<evidence type="ECO:0000256" key="3">
    <source>
        <dbReference type="SAM" id="MobiDB-lite"/>
    </source>
</evidence>
<dbReference type="GO" id="GO:0070573">
    <property type="term" value="F:metallodipeptidase activity"/>
    <property type="evidence" value="ECO:0007669"/>
    <property type="project" value="InterPro"/>
</dbReference>
<reference evidence="5" key="1">
    <citation type="journal article" date="2021" name="IMA Fungus">
        <title>Genomic characterization of three marine fungi, including Emericellopsis atlantica sp. nov. with signatures of a generalist lifestyle and marine biomass degradation.</title>
        <authorList>
            <person name="Hagestad O.C."/>
            <person name="Hou L."/>
            <person name="Andersen J.H."/>
            <person name="Hansen E.H."/>
            <person name="Altermark B."/>
            <person name="Li C."/>
            <person name="Kuhnert E."/>
            <person name="Cox R.J."/>
            <person name="Crous P.W."/>
            <person name="Spatafora J.W."/>
            <person name="Lail K."/>
            <person name="Amirebrahimi M."/>
            <person name="Lipzen A."/>
            <person name="Pangilinan J."/>
            <person name="Andreopoulos W."/>
            <person name="Hayes R.D."/>
            <person name="Ng V."/>
            <person name="Grigoriev I.V."/>
            <person name="Jackson S.A."/>
            <person name="Sutton T.D.S."/>
            <person name="Dobson A.D.W."/>
            <person name="Rama T."/>
        </authorList>
    </citation>
    <scope>NUCLEOTIDE SEQUENCE</scope>
    <source>
        <strain evidence="5">TRa018bII</strain>
    </source>
</reference>
<feature type="region of interest" description="Disordered" evidence="3">
    <location>
        <begin position="1"/>
        <end position="37"/>
    </location>
</feature>
<dbReference type="Proteomes" id="UP000824998">
    <property type="component" value="Unassembled WGS sequence"/>
</dbReference>
<keyword evidence="4" id="KW-0472">Membrane</keyword>
<comment type="caution">
    <text evidence="5">The sequence shown here is derived from an EMBL/GenBank/DDBJ whole genome shotgun (WGS) entry which is preliminary data.</text>
</comment>
<keyword evidence="2" id="KW-0479">Metal-binding</keyword>
<evidence type="ECO:0000313" key="6">
    <source>
        <dbReference type="Proteomes" id="UP000824998"/>
    </source>
</evidence>
<proteinExistence type="inferred from homology"/>
<dbReference type="PROSITE" id="PS51365">
    <property type="entry name" value="RENAL_DIPEPTIDASE_2"/>
    <property type="match status" value="1"/>
</dbReference>
<dbReference type="Gene3D" id="3.20.20.140">
    <property type="entry name" value="Metal-dependent hydrolases"/>
    <property type="match status" value="1"/>
</dbReference>
<keyword evidence="2" id="KW-0862">Zinc</keyword>
<accession>A0A9P7YA81</accession>
<feature type="compositionally biased region" description="Polar residues" evidence="3">
    <location>
        <begin position="14"/>
        <end position="35"/>
    </location>
</feature>
<evidence type="ECO:0000256" key="1">
    <source>
        <dbReference type="ARBA" id="ARBA00022997"/>
    </source>
</evidence>
<dbReference type="CDD" id="cd01301">
    <property type="entry name" value="rDP_like"/>
    <property type="match status" value="1"/>
</dbReference>
<keyword evidence="4" id="KW-0812">Transmembrane</keyword>